<name>A0A386AZ73_9CHLO</name>
<dbReference type="HAMAP" id="MF_01309_B">
    <property type="entry name" value="Ribosomal_uS3_B"/>
    <property type="match status" value="1"/>
</dbReference>
<dbReference type="GO" id="GO:0022627">
    <property type="term" value="C:cytosolic small ribosomal subunit"/>
    <property type="evidence" value="ECO:0007669"/>
    <property type="project" value="TreeGrafter"/>
</dbReference>
<dbReference type="InterPro" id="IPR001351">
    <property type="entry name" value="Ribosomal_uS3_C"/>
</dbReference>
<keyword evidence="5 7" id="KW-0687">Ribonucleoprotein</keyword>
<accession>A0A386AZ73</accession>
<dbReference type="GO" id="GO:0019843">
    <property type="term" value="F:rRNA binding"/>
    <property type="evidence" value="ECO:0007669"/>
    <property type="project" value="UniProtKB-UniRule"/>
</dbReference>
<dbReference type="GO" id="GO:0006412">
    <property type="term" value="P:translation"/>
    <property type="evidence" value="ECO:0007669"/>
    <property type="project" value="UniProtKB-UniRule"/>
</dbReference>
<dbReference type="InterPro" id="IPR004044">
    <property type="entry name" value="KH_dom_type_2"/>
</dbReference>
<dbReference type="EMBL" id="MH591102">
    <property type="protein sequence ID" value="AYC64744.1"/>
    <property type="molecule type" value="Genomic_DNA"/>
</dbReference>
<evidence type="ECO:0000256" key="7">
    <source>
        <dbReference type="HAMAP-Rule" id="MF_01309"/>
    </source>
</evidence>
<evidence type="ECO:0000256" key="1">
    <source>
        <dbReference type="ARBA" id="ARBA00010761"/>
    </source>
</evidence>
<comment type="subunit">
    <text evidence="7 9">Part of the 30S ribosomal subunit.</text>
</comment>
<dbReference type="CDD" id="cd02412">
    <property type="entry name" value="KH-II_30S_S3"/>
    <property type="match status" value="1"/>
</dbReference>
<dbReference type="AlphaFoldDB" id="A0A386AZ73"/>
<dbReference type="PROSITE" id="PS00548">
    <property type="entry name" value="RIBOSOMAL_S3"/>
    <property type="match status" value="1"/>
</dbReference>
<dbReference type="Pfam" id="PF07650">
    <property type="entry name" value="KH_2"/>
    <property type="match status" value="1"/>
</dbReference>
<evidence type="ECO:0000256" key="6">
    <source>
        <dbReference type="ARBA" id="ARBA00035154"/>
    </source>
</evidence>
<dbReference type="PANTHER" id="PTHR11760">
    <property type="entry name" value="30S/40S RIBOSOMAL PROTEIN S3"/>
    <property type="match status" value="1"/>
</dbReference>
<geneLocation type="chloroplast" evidence="11"/>
<keyword evidence="9 11" id="KW-0934">Plastid</keyword>
<evidence type="ECO:0000313" key="11">
    <source>
        <dbReference type="EMBL" id="AYC64744.1"/>
    </source>
</evidence>
<dbReference type="Gene3D" id="3.30.300.20">
    <property type="match status" value="1"/>
</dbReference>
<evidence type="ECO:0000256" key="4">
    <source>
        <dbReference type="ARBA" id="ARBA00022980"/>
    </source>
</evidence>
<keyword evidence="3 7" id="KW-0694">RNA-binding</keyword>
<evidence type="ECO:0000256" key="3">
    <source>
        <dbReference type="ARBA" id="ARBA00022884"/>
    </source>
</evidence>
<evidence type="ECO:0000256" key="5">
    <source>
        <dbReference type="ARBA" id="ARBA00023274"/>
    </source>
</evidence>
<dbReference type="InterPro" id="IPR036419">
    <property type="entry name" value="Ribosomal_S3_C_sf"/>
</dbReference>
<reference evidence="11" key="1">
    <citation type="submission" date="2018-07" db="EMBL/GenBank/DDBJ databases">
        <authorList>
            <person name="Quirk P.G."/>
            <person name="Krulwich T.A."/>
        </authorList>
    </citation>
    <scope>NUCLEOTIDE SEQUENCE</scope>
</reference>
<evidence type="ECO:0000256" key="9">
    <source>
        <dbReference type="RuleBase" id="RU003626"/>
    </source>
</evidence>
<dbReference type="InterPro" id="IPR015946">
    <property type="entry name" value="KH_dom-like_a/b"/>
</dbReference>
<dbReference type="GO" id="GO:0009507">
    <property type="term" value="C:chloroplast"/>
    <property type="evidence" value="ECO:0007669"/>
    <property type="project" value="UniProtKB-SubCell"/>
</dbReference>
<proteinExistence type="inferred from homology"/>
<evidence type="ECO:0000256" key="2">
    <source>
        <dbReference type="ARBA" id="ARBA00022730"/>
    </source>
</evidence>
<gene>
    <name evidence="7 11" type="primary">rps3</name>
</gene>
<dbReference type="GO" id="GO:0003735">
    <property type="term" value="F:structural constituent of ribosome"/>
    <property type="evidence" value="ECO:0007669"/>
    <property type="project" value="InterPro"/>
</dbReference>
<evidence type="ECO:0000256" key="8">
    <source>
        <dbReference type="RuleBase" id="RU003624"/>
    </source>
</evidence>
<comment type="subcellular location">
    <subcellularLocation>
        <location evidence="7 9">Plastid</location>
        <location evidence="7 9">Chloroplast</location>
    </subcellularLocation>
</comment>
<comment type="similarity">
    <text evidence="1 7 8">Belongs to the universal ribosomal protein uS3 family.</text>
</comment>
<dbReference type="PROSITE" id="PS50823">
    <property type="entry name" value="KH_TYPE_2"/>
    <property type="match status" value="1"/>
</dbReference>
<keyword evidence="2 7" id="KW-0699">rRNA-binding</keyword>
<organism evidence="11">
    <name type="scientific">Boodleopsis sp. FL1161</name>
    <dbReference type="NCBI Taxonomy" id="2364084"/>
    <lineage>
        <taxon>Eukaryota</taxon>
        <taxon>Viridiplantae</taxon>
        <taxon>Chlorophyta</taxon>
        <taxon>core chlorophytes</taxon>
        <taxon>Ulvophyceae</taxon>
        <taxon>TCBD clade</taxon>
        <taxon>Bryopsidales</taxon>
        <taxon>Halimedineae</taxon>
        <taxon>Halimedaceae</taxon>
        <taxon>Rhipileae</taxon>
        <taxon>Boodleopsis</taxon>
    </lineage>
</organism>
<reference evidence="11" key="2">
    <citation type="journal article" date="2019" name="Mol. Phylogenet. Evol.">
        <title>Reassessment of the classification of bryopsidales (chlorophyta) based on chloroplast phylogenomic analyses.</title>
        <authorList>
            <person name="Cremen M.C."/>
            <person name="Leliaert F."/>
            <person name="West J."/>
            <person name="Lam D.W."/>
            <person name="Shimada S."/>
            <person name="Lopez-Bautista J.M."/>
            <person name="Verbruggen H."/>
        </authorList>
    </citation>
    <scope>NUCLEOTIDE SEQUENCE</scope>
</reference>
<sequence length="221" mass="25904">MGQKVHPIGFRLGMTNSYLSTWFAQKQNYSKYLFEDKYIRNKISQQYKNANLEKIKILRKTENNLKLIIYAEKPIVIVGLEKKNLRNFQQEIKKSIKLYRQKNDSINKSSKIKLAIHVFYCSNISASSLAYYLIELLEKRYSYRFAIKMLLKKKLLVKPLGIKIQISGRLNGAEIARQEWIHNGRLPLQTLKANIDYSSKKAQTIYGSIGIKVWVFKNFTN</sequence>
<keyword evidence="4 7" id="KW-0689">Ribosomal protein</keyword>
<feature type="domain" description="KH type-2" evidence="10">
    <location>
        <begin position="39"/>
        <end position="120"/>
    </location>
</feature>
<dbReference type="InterPro" id="IPR005704">
    <property type="entry name" value="Ribosomal_uS3_bac-typ"/>
</dbReference>
<dbReference type="SUPFAM" id="SSF54821">
    <property type="entry name" value="Ribosomal protein S3 C-terminal domain"/>
    <property type="match status" value="1"/>
</dbReference>
<dbReference type="InterPro" id="IPR009019">
    <property type="entry name" value="KH_sf_prok-type"/>
</dbReference>
<dbReference type="InterPro" id="IPR057258">
    <property type="entry name" value="Ribosomal_uS3"/>
</dbReference>
<evidence type="ECO:0000259" key="10">
    <source>
        <dbReference type="PROSITE" id="PS50823"/>
    </source>
</evidence>
<dbReference type="Gene3D" id="3.30.1140.32">
    <property type="entry name" value="Ribosomal protein S3, C-terminal domain"/>
    <property type="match status" value="1"/>
</dbReference>
<keyword evidence="9 11" id="KW-0150">Chloroplast</keyword>
<dbReference type="SUPFAM" id="SSF54814">
    <property type="entry name" value="Prokaryotic type KH domain (KH-domain type II)"/>
    <property type="match status" value="1"/>
</dbReference>
<dbReference type="Pfam" id="PF00189">
    <property type="entry name" value="Ribosomal_S3_C"/>
    <property type="match status" value="1"/>
</dbReference>
<dbReference type="InterPro" id="IPR018280">
    <property type="entry name" value="Ribosomal_uS3_CS"/>
</dbReference>
<dbReference type="NCBIfam" id="TIGR01009">
    <property type="entry name" value="rpsC_bact"/>
    <property type="match status" value="1"/>
</dbReference>
<protein>
    <recommendedName>
        <fullName evidence="6 7">Small ribosomal subunit protein uS3c</fullName>
    </recommendedName>
</protein>
<dbReference type="PANTHER" id="PTHR11760:SF19">
    <property type="entry name" value="SMALL RIBOSOMAL SUBUNIT PROTEIN US3C"/>
    <property type="match status" value="1"/>
</dbReference>